<dbReference type="Proteomes" id="UP000813385">
    <property type="component" value="Unassembled WGS sequence"/>
</dbReference>
<gene>
    <name evidence="2" type="ORF">B0T11DRAFT_58965</name>
</gene>
<comment type="caution">
    <text evidence="2">The sequence shown here is derived from an EMBL/GenBank/DDBJ whole genome shotgun (WGS) entry which is preliminary data.</text>
</comment>
<sequence length="322" mass="34786">MAEVVGVVAAAAQLSTVCLSLLDATKRIKSAPATLRRYQVQLEDIQHISLHITQNPLLQTLEVESQTRSILALVEESSLALFTGKGRLSQFWTLIRQERSLLESFNTLERHKTSLLLVIDSIQASALHRLHLDINTMADKKPRSSTPDSPTCPEPHLYSMPSESSLSLPDGSSVPEGASTFRQQNDPAPDSTFWFNTDHPGAKNTIRSIDTFTGDGSNVVNGHVVEVSPGGEDALSKMMWPNPVITMGTKSEGRGLLVNGILIKSRGELGSYTMPGANITAIGSKLYSVYSGGKVLGGTQVTGTYTRIGPKNDSTARAEEKK</sequence>
<protein>
    <recommendedName>
        <fullName evidence="4">Fungal N-terminal domain-containing protein</fullName>
    </recommendedName>
</protein>
<dbReference type="AlphaFoldDB" id="A0A8K0TLV4"/>
<organism evidence="2 3">
    <name type="scientific">Plectosphaerella cucumerina</name>
    <dbReference type="NCBI Taxonomy" id="40658"/>
    <lineage>
        <taxon>Eukaryota</taxon>
        <taxon>Fungi</taxon>
        <taxon>Dikarya</taxon>
        <taxon>Ascomycota</taxon>
        <taxon>Pezizomycotina</taxon>
        <taxon>Sordariomycetes</taxon>
        <taxon>Hypocreomycetidae</taxon>
        <taxon>Glomerellales</taxon>
        <taxon>Plectosphaerellaceae</taxon>
        <taxon>Plectosphaerella</taxon>
    </lineage>
</organism>
<name>A0A8K0TLV4_9PEZI</name>
<reference evidence="2" key="1">
    <citation type="journal article" date="2021" name="Nat. Commun.">
        <title>Genetic determinants of endophytism in the Arabidopsis root mycobiome.</title>
        <authorList>
            <person name="Mesny F."/>
            <person name="Miyauchi S."/>
            <person name="Thiergart T."/>
            <person name="Pickel B."/>
            <person name="Atanasova L."/>
            <person name="Karlsson M."/>
            <person name="Huettel B."/>
            <person name="Barry K.W."/>
            <person name="Haridas S."/>
            <person name="Chen C."/>
            <person name="Bauer D."/>
            <person name="Andreopoulos W."/>
            <person name="Pangilinan J."/>
            <person name="LaButti K."/>
            <person name="Riley R."/>
            <person name="Lipzen A."/>
            <person name="Clum A."/>
            <person name="Drula E."/>
            <person name="Henrissat B."/>
            <person name="Kohler A."/>
            <person name="Grigoriev I.V."/>
            <person name="Martin F.M."/>
            <person name="Hacquard S."/>
        </authorList>
    </citation>
    <scope>NUCLEOTIDE SEQUENCE</scope>
    <source>
        <strain evidence="2">MPI-CAGE-AT-0016</strain>
    </source>
</reference>
<evidence type="ECO:0000313" key="3">
    <source>
        <dbReference type="Proteomes" id="UP000813385"/>
    </source>
</evidence>
<feature type="region of interest" description="Disordered" evidence="1">
    <location>
        <begin position="138"/>
        <end position="188"/>
    </location>
</feature>
<evidence type="ECO:0000256" key="1">
    <source>
        <dbReference type="SAM" id="MobiDB-lite"/>
    </source>
</evidence>
<evidence type="ECO:0008006" key="4">
    <source>
        <dbReference type="Google" id="ProtNLM"/>
    </source>
</evidence>
<dbReference type="EMBL" id="JAGPXD010000002">
    <property type="protein sequence ID" value="KAH7367946.1"/>
    <property type="molecule type" value="Genomic_DNA"/>
</dbReference>
<accession>A0A8K0TLV4</accession>
<feature type="compositionally biased region" description="Low complexity" evidence="1">
    <location>
        <begin position="161"/>
        <end position="173"/>
    </location>
</feature>
<keyword evidence="3" id="KW-1185">Reference proteome</keyword>
<proteinExistence type="predicted"/>
<evidence type="ECO:0000313" key="2">
    <source>
        <dbReference type="EMBL" id="KAH7367946.1"/>
    </source>
</evidence>
<dbReference type="OrthoDB" id="5069016at2759"/>